<reference evidence="4 5" key="1">
    <citation type="submission" date="2019-07" db="EMBL/GenBank/DDBJ databases">
        <title>Complete genome sequence of Comamonas sp. NLF 7-7 isolated from livestock.</title>
        <authorList>
            <person name="Kim D.H."/>
            <person name="Kim J.G."/>
        </authorList>
    </citation>
    <scope>NUCLEOTIDE SEQUENCE [LARGE SCALE GENOMIC DNA]</scope>
    <source>
        <strain evidence="4 5">NLF 7-7</strain>
    </source>
</reference>
<dbReference type="OrthoDB" id="9758603at2"/>
<dbReference type="GO" id="GO:0042124">
    <property type="term" value="F:1,3-beta-glucanosyltransferase activity"/>
    <property type="evidence" value="ECO:0007669"/>
    <property type="project" value="TreeGrafter"/>
</dbReference>
<evidence type="ECO:0000313" key="5">
    <source>
        <dbReference type="Proteomes" id="UP000321199"/>
    </source>
</evidence>
<dbReference type="RefSeq" id="WP_146913714.1">
    <property type="nucleotide sequence ID" value="NZ_CP042344.1"/>
</dbReference>
<dbReference type="InterPro" id="IPR004886">
    <property type="entry name" value="Glucanosyltransferase"/>
</dbReference>
<dbReference type="GO" id="GO:0005886">
    <property type="term" value="C:plasma membrane"/>
    <property type="evidence" value="ECO:0007669"/>
    <property type="project" value="TreeGrafter"/>
</dbReference>
<dbReference type="Gene3D" id="3.20.20.80">
    <property type="entry name" value="Glycosidases"/>
    <property type="match status" value="1"/>
</dbReference>
<evidence type="ECO:0008006" key="6">
    <source>
        <dbReference type="Google" id="ProtNLM"/>
    </source>
</evidence>
<organism evidence="4 5">
    <name type="scientific">Comamonas flocculans</name>
    <dbReference type="NCBI Taxonomy" id="2597701"/>
    <lineage>
        <taxon>Bacteria</taxon>
        <taxon>Pseudomonadati</taxon>
        <taxon>Pseudomonadota</taxon>
        <taxon>Betaproteobacteria</taxon>
        <taxon>Burkholderiales</taxon>
        <taxon>Comamonadaceae</taxon>
        <taxon>Comamonas</taxon>
    </lineage>
</organism>
<dbReference type="PANTHER" id="PTHR31468:SF2">
    <property type="entry name" value="1,3-BETA-GLUCANOSYLTRANSFERASE GAS1"/>
    <property type="match status" value="1"/>
</dbReference>
<keyword evidence="5" id="KW-1185">Reference proteome</keyword>
<keyword evidence="2" id="KW-1015">Disulfide bond</keyword>
<gene>
    <name evidence="4" type="ORF">FOZ74_14465</name>
</gene>
<evidence type="ECO:0000256" key="2">
    <source>
        <dbReference type="ARBA" id="ARBA00023157"/>
    </source>
</evidence>
<name>A0A5B8RYB9_9BURK</name>
<dbReference type="AlphaFoldDB" id="A0A5B8RYB9"/>
<dbReference type="Proteomes" id="UP000321199">
    <property type="component" value="Chromosome"/>
</dbReference>
<accession>A0A5B8RYB9</accession>
<keyword evidence="1" id="KW-0732">Signal</keyword>
<keyword evidence="3" id="KW-0325">Glycoprotein</keyword>
<evidence type="ECO:0000256" key="1">
    <source>
        <dbReference type="ARBA" id="ARBA00022729"/>
    </source>
</evidence>
<dbReference type="SUPFAM" id="SSF51445">
    <property type="entry name" value="(Trans)glycosidases"/>
    <property type="match status" value="1"/>
</dbReference>
<protein>
    <recommendedName>
        <fullName evidence="6">Glycoside hydrolase family 2 catalytic domain-containing protein</fullName>
    </recommendedName>
</protein>
<dbReference type="EMBL" id="CP042344">
    <property type="protein sequence ID" value="QEA14133.1"/>
    <property type="molecule type" value="Genomic_DNA"/>
</dbReference>
<sequence length="444" mass="48769">MGANTLPHRLERRQLLKYGAAALGTHLLAGCGGGDDALPDCQPLYDETGQWVSDTCSHGSGEPAPGYFSVEGRQILKDGVPFFAQGVCYAPQPVGASFASLPWGDFFIDFWDQLFMRDLPMMKKMGINTVRLYSTLPFSDINAVSGAAQSHKKFLDACLDNGICAWVGYPIDGGVYLNPQVKARVETGVKEIARQIGSHPAVMGFVMGNEANLSSGFSAAEGRQVPIKSAPGFWAWIDKLGEVTKQQAPEKLTMTCLIDDSMESVDYAMQFGGLPHIDVIGINSYRGNVTNGFDNLFSRFEESTRAHPHALLITEFGCPASTRNGTVAVELPNHAQEQADYISVHWQDIVKNKAVASGGYVFAWSDEWWKADDRTVHNVRPGADRIDQFPGHYWDEEWFGIYSIEPDPRRDPANPVNPGGSYYPDILTPRAAVAELTKLWTAPQ</sequence>
<dbReference type="KEGG" id="cof:FOZ74_14465"/>
<dbReference type="InterPro" id="IPR017853">
    <property type="entry name" value="GH"/>
</dbReference>
<evidence type="ECO:0000256" key="3">
    <source>
        <dbReference type="ARBA" id="ARBA00023180"/>
    </source>
</evidence>
<evidence type="ECO:0000313" key="4">
    <source>
        <dbReference type="EMBL" id="QEA14133.1"/>
    </source>
</evidence>
<dbReference type="PANTHER" id="PTHR31468">
    <property type="entry name" value="1,3-BETA-GLUCANOSYLTRANSFERASE GAS1"/>
    <property type="match status" value="1"/>
</dbReference>
<dbReference type="GO" id="GO:0034411">
    <property type="term" value="P:cell wall (1-&gt;3)-beta-D-glucan biosynthetic process"/>
    <property type="evidence" value="ECO:0007669"/>
    <property type="project" value="TreeGrafter"/>
</dbReference>
<proteinExistence type="predicted"/>